<dbReference type="Proteomes" id="UP001055125">
    <property type="component" value="Unassembled WGS sequence"/>
</dbReference>
<protein>
    <recommendedName>
        <fullName evidence="4">Small protein containing a coiled-coil domain containing protein</fullName>
    </recommendedName>
</protein>
<keyword evidence="3" id="KW-1185">Reference proteome</keyword>
<reference evidence="2" key="1">
    <citation type="journal article" date="2021" name="Front. Microbiol.">
        <title>Comprehensive Comparative Genomics and Phenotyping of Methylobacterium Species.</title>
        <authorList>
            <person name="Alessa O."/>
            <person name="Ogura Y."/>
            <person name="Fujitani Y."/>
            <person name="Takami H."/>
            <person name="Hayashi T."/>
            <person name="Sahin N."/>
            <person name="Tani A."/>
        </authorList>
    </citation>
    <scope>NUCLEOTIDE SEQUENCE</scope>
    <source>
        <strain evidence="2">DSM 19015</strain>
    </source>
</reference>
<name>A0ABQ4RWU7_9HYPH</name>
<feature type="coiled-coil region" evidence="1">
    <location>
        <begin position="26"/>
        <end position="56"/>
    </location>
</feature>
<gene>
    <name evidence="2" type="ORF">OCOJLMKI_2470</name>
</gene>
<sequence length="63" mass="7169">MKDEEEYRVRRLVGHEIGQKLDDLSVADLDERIALLRSEIERLESAKAAKNAARDAASSIFRL</sequence>
<dbReference type="InterPro" id="IPR009579">
    <property type="entry name" value="DUF1192"/>
</dbReference>
<dbReference type="Pfam" id="PF06698">
    <property type="entry name" value="DUF1192"/>
    <property type="match status" value="1"/>
</dbReference>
<dbReference type="RefSeq" id="WP_238244399.1">
    <property type="nucleotide sequence ID" value="NZ_BPQP01000034.1"/>
</dbReference>
<proteinExistence type="predicted"/>
<keyword evidence="1" id="KW-0175">Coiled coil</keyword>
<dbReference type="EMBL" id="BPQP01000034">
    <property type="protein sequence ID" value="GJD95259.1"/>
    <property type="molecule type" value="Genomic_DNA"/>
</dbReference>
<comment type="caution">
    <text evidence="2">The sequence shown here is derived from an EMBL/GenBank/DDBJ whole genome shotgun (WGS) entry which is preliminary data.</text>
</comment>
<accession>A0ABQ4RWU7</accession>
<evidence type="ECO:0000313" key="2">
    <source>
        <dbReference type="EMBL" id="GJD95259.1"/>
    </source>
</evidence>
<evidence type="ECO:0000313" key="3">
    <source>
        <dbReference type="Proteomes" id="UP001055125"/>
    </source>
</evidence>
<reference evidence="2" key="2">
    <citation type="submission" date="2021-08" db="EMBL/GenBank/DDBJ databases">
        <authorList>
            <person name="Tani A."/>
            <person name="Ola A."/>
            <person name="Ogura Y."/>
            <person name="Katsura K."/>
            <person name="Hayashi T."/>
        </authorList>
    </citation>
    <scope>NUCLEOTIDE SEQUENCE</scope>
    <source>
        <strain evidence="2">DSM 19015</strain>
    </source>
</reference>
<organism evidence="2 3">
    <name type="scientific">Methylobacterium iners</name>
    <dbReference type="NCBI Taxonomy" id="418707"/>
    <lineage>
        <taxon>Bacteria</taxon>
        <taxon>Pseudomonadati</taxon>
        <taxon>Pseudomonadota</taxon>
        <taxon>Alphaproteobacteria</taxon>
        <taxon>Hyphomicrobiales</taxon>
        <taxon>Methylobacteriaceae</taxon>
        <taxon>Methylobacterium</taxon>
    </lineage>
</organism>
<evidence type="ECO:0008006" key="4">
    <source>
        <dbReference type="Google" id="ProtNLM"/>
    </source>
</evidence>
<evidence type="ECO:0000256" key="1">
    <source>
        <dbReference type="SAM" id="Coils"/>
    </source>
</evidence>